<evidence type="ECO:0000256" key="1">
    <source>
        <dbReference type="ARBA" id="ARBA00012502"/>
    </source>
</evidence>
<reference evidence="7" key="1">
    <citation type="journal article" date="2019" name="Int. J. Syst. Evol. Microbiol.">
        <title>The Global Catalogue of Microorganisms (GCM) 10K type strain sequencing project: providing services to taxonomists for standard genome sequencing and annotation.</title>
        <authorList>
            <consortium name="The Broad Institute Genomics Platform"/>
            <consortium name="The Broad Institute Genome Sequencing Center for Infectious Disease"/>
            <person name="Wu L."/>
            <person name="Ma J."/>
        </authorList>
    </citation>
    <scope>NUCLEOTIDE SEQUENCE [LARGE SCALE GENOMIC DNA]</scope>
    <source>
        <strain evidence="7">CGMCC 1.15422</strain>
    </source>
</reference>
<dbReference type="PANTHER" id="PTHR43774:SF1">
    <property type="entry name" value="PEPTIDE METHIONINE SULFOXIDE REDUCTASE MSRA 2"/>
    <property type="match status" value="1"/>
</dbReference>
<feature type="domain" description="Peptide methionine sulphoxide reductase MsrA" evidence="5">
    <location>
        <begin position="7"/>
        <end position="142"/>
    </location>
</feature>
<dbReference type="EC" id="1.8.4.11" evidence="1"/>
<organism evidence="6 7">
    <name type="scientific">Christiangramia forsetii</name>
    <dbReference type="NCBI Taxonomy" id="411153"/>
    <lineage>
        <taxon>Bacteria</taxon>
        <taxon>Pseudomonadati</taxon>
        <taxon>Bacteroidota</taxon>
        <taxon>Flavobacteriia</taxon>
        <taxon>Flavobacteriales</taxon>
        <taxon>Flavobacteriaceae</taxon>
        <taxon>Christiangramia</taxon>
    </lineage>
</organism>
<evidence type="ECO:0000259" key="5">
    <source>
        <dbReference type="Pfam" id="PF01625"/>
    </source>
</evidence>
<proteinExistence type="predicted"/>
<comment type="catalytic activity">
    <reaction evidence="3">
        <text>L-methionyl-[protein] + [thioredoxin]-disulfide + H2O = L-methionyl-(S)-S-oxide-[protein] + [thioredoxin]-dithiol</text>
        <dbReference type="Rhea" id="RHEA:14217"/>
        <dbReference type="Rhea" id="RHEA-COMP:10698"/>
        <dbReference type="Rhea" id="RHEA-COMP:10700"/>
        <dbReference type="Rhea" id="RHEA-COMP:12313"/>
        <dbReference type="Rhea" id="RHEA-COMP:12315"/>
        <dbReference type="ChEBI" id="CHEBI:15377"/>
        <dbReference type="ChEBI" id="CHEBI:16044"/>
        <dbReference type="ChEBI" id="CHEBI:29950"/>
        <dbReference type="ChEBI" id="CHEBI:44120"/>
        <dbReference type="ChEBI" id="CHEBI:50058"/>
        <dbReference type="EC" id="1.8.4.11"/>
    </reaction>
</comment>
<dbReference type="SUPFAM" id="SSF55068">
    <property type="entry name" value="Peptide methionine sulfoxide reductase"/>
    <property type="match status" value="1"/>
</dbReference>
<sequence length="250" mass="29047">MADLEKIGLGGGCHWCTEAVFQALRGVVKVEQGYVSSYHENISFSEGIIVHFLPSEISLDILIEIHLRTHKSTSSHSMRQKYRSAVYTFSQEQSEKSSQILKKLQSKFEKHIITEVLSFQKFRASREEIQNYYRNDPEKPFCKKFIDPKLEFLKNKFSKNLKPSSTQFVRDILNNFPIGYSEVWYLGKRYGVSKTEFNNGNSTKLYAEELGGKIFISLNFYKTQNSMLLKPCEMPVDKVLHFLGHFKMLE</sequence>
<comment type="catalytic activity">
    <reaction evidence="4">
        <text>[thioredoxin]-disulfide + L-methionine + H2O = L-methionine (S)-S-oxide + [thioredoxin]-dithiol</text>
        <dbReference type="Rhea" id="RHEA:19993"/>
        <dbReference type="Rhea" id="RHEA-COMP:10698"/>
        <dbReference type="Rhea" id="RHEA-COMP:10700"/>
        <dbReference type="ChEBI" id="CHEBI:15377"/>
        <dbReference type="ChEBI" id="CHEBI:29950"/>
        <dbReference type="ChEBI" id="CHEBI:50058"/>
        <dbReference type="ChEBI" id="CHEBI:57844"/>
        <dbReference type="ChEBI" id="CHEBI:58772"/>
        <dbReference type="EC" id="1.8.4.11"/>
    </reaction>
</comment>
<gene>
    <name evidence="6" type="ORF">GCM10011532_27090</name>
</gene>
<dbReference type="InterPro" id="IPR036509">
    <property type="entry name" value="Met_Sox_Rdtase_MsrA_sf"/>
</dbReference>
<evidence type="ECO:0000256" key="3">
    <source>
        <dbReference type="ARBA" id="ARBA00047806"/>
    </source>
</evidence>
<evidence type="ECO:0000256" key="4">
    <source>
        <dbReference type="ARBA" id="ARBA00048782"/>
    </source>
</evidence>
<name>A0ABQ1WSP1_9FLAO</name>
<keyword evidence="2" id="KW-0560">Oxidoreductase</keyword>
<evidence type="ECO:0000256" key="2">
    <source>
        <dbReference type="ARBA" id="ARBA00023002"/>
    </source>
</evidence>
<dbReference type="InterPro" id="IPR002569">
    <property type="entry name" value="Met_Sox_Rdtase_MsrA_dom"/>
</dbReference>
<dbReference type="RefSeq" id="WP_011709469.1">
    <property type="nucleotide sequence ID" value="NZ_BMIX01000007.1"/>
</dbReference>
<dbReference type="EMBL" id="BMIX01000007">
    <property type="protein sequence ID" value="GGG41882.1"/>
    <property type="molecule type" value="Genomic_DNA"/>
</dbReference>
<dbReference type="Gene3D" id="3.30.1060.10">
    <property type="entry name" value="Peptide methionine sulphoxide reductase MsrA"/>
    <property type="match status" value="1"/>
</dbReference>
<evidence type="ECO:0000313" key="7">
    <source>
        <dbReference type="Proteomes" id="UP000605733"/>
    </source>
</evidence>
<dbReference type="Proteomes" id="UP000605733">
    <property type="component" value="Unassembled WGS sequence"/>
</dbReference>
<dbReference type="PANTHER" id="PTHR43774">
    <property type="entry name" value="PEPTIDE METHIONINE SULFOXIDE REDUCTASE"/>
    <property type="match status" value="1"/>
</dbReference>
<dbReference type="Pfam" id="PF01625">
    <property type="entry name" value="PMSR"/>
    <property type="match status" value="1"/>
</dbReference>
<comment type="caution">
    <text evidence="6">The sequence shown here is derived from an EMBL/GenBank/DDBJ whole genome shotgun (WGS) entry which is preliminary data.</text>
</comment>
<protein>
    <recommendedName>
        <fullName evidence="1">peptide-methionine (S)-S-oxide reductase</fullName>
        <ecNumber evidence="1">1.8.4.11</ecNumber>
    </recommendedName>
</protein>
<evidence type="ECO:0000313" key="6">
    <source>
        <dbReference type="EMBL" id="GGG41882.1"/>
    </source>
</evidence>
<keyword evidence="7" id="KW-1185">Reference proteome</keyword>
<accession>A0ABQ1WSP1</accession>